<gene>
    <name evidence="2" type="ORF">MUN33_13840</name>
</gene>
<dbReference type="AlphaFoldDB" id="A0A9X1WM01"/>
<dbReference type="RefSeq" id="WP_244805478.1">
    <property type="nucleotide sequence ID" value="NZ_JALIEA010000017.1"/>
</dbReference>
<comment type="caution">
    <text evidence="2">The sequence shown here is derived from an EMBL/GenBank/DDBJ whole genome shotgun (WGS) entry which is preliminary data.</text>
</comment>
<dbReference type="EMBL" id="JALIEA010000017">
    <property type="protein sequence ID" value="MCJ7859780.1"/>
    <property type="molecule type" value="Genomic_DNA"/>
</dbReference>
<keyword evidence="1" id="KW-1133">Transmembrane helix</keyword>
<keyword evidence="1" id="KW-0472">Membrane</keyword>
<feature type="transmembrane region" description="Helical" evidence="1">
    <location>
        <begin position="113"/>
        <end position="131"/>
    </location>
</feature>
<name>A0A9X1WM01_9CORY</name>
<feature type="transmembrane region" description="Helical" evidence="1">
    <location>
        <begin position="143"/>
        <end position="166"/>
    </location>
</feature>
<feature type="transmembrane region" description="Helical" evidence="1">
    <location>
        <begin position="50"/>
        <end position="71"/>
    </location>
</feature>
<protein>
    <submittedName>
        <fullName evidence="2">DUF998 domain-containing protein</fullName>
    </submittedName>
</protein>
<accession>A0A9X1WM01</accession>
<keyword evidence="1" id="KW-0812">Transmembrane</keyword>
<dbReference type="Pfam" id="PF06197">
    <property type="entry name" value="DUF998"/>
    <property type="match status" value="1"/>
</dbReference>
<sequence>MADPLFVLAVVLFSARLLLLFLLQLLPGGVDPVRDPVSDYAVADAARTRVLATTASWAAAMAWIALGSAVVLHTDLGDARAGLGFWLLALGLLLAAMPLVPTDRTGSQTTLRGRVHLLAAVLWFTLAYSTIGPLGRLVRDPAGQILSVLDVAAGLTLAALVIALVLRPLRNCAFGIVERVFILVVTVAPLVASIDLASR</sequence>
<feature type="transmembrane region" description="Helical" evidence="1">
    <location>
        <begin position="173"/>
        <end position="194"/>
    </location>
</feature>
<dbReference type="Proteomes" id="UP001139207">
    <property type="component" value="Unassembled WGS sequence"/>
</dbReference>
<evidence type="ECO:0000313" key="2">
    <source>
        <dbReference type="EMBL" id="MCJ7859780.1"/>
    </source>
</evidence>
<feature type="transmembrane region" description="Helical" evidence="1">
    <location>
        <begin position="83"/>
        <end position="101"/>
    </location>
</feature>
<reference evidence="2" key="1">
    <citation type="submission" date="2022-04" db="EMBL/GenBank/DDBJ databases">
        <title>Corynebacterium kalidii LD5P10.</title>
        <authorList>
            <person name="Sun J.Q."/>
        </authorList>
    </citation>
    <scope>NUCLEOTIDE SEQUENCE</scope>
    <source>
        <strain evidence="2">LD5P10</strain>
    </source>
</reference>
<dbReference type="InterPro" id="IPR009339">
    <property type="entry name" value="DUF998"/>
</dbReference>
<keyword evidence="3" id="KW-1185">Reference proteome</keyword>
<organism evidence="2 3">
    <name type="scientific">Corynebacterium kalidii</name>
    <dbReference type="NCBI Taxonomy" id="2931982"/>
    <lineage>
        <taxon>Bacteria</taxon>
        <taxon>Bacillati</taxon>
        <taxon>Actinomycetota</taxon>
        <taxon>Actinomycetes</taxon>
        <taxon>Mycobacteriales</taxon>
        <taxon>Corynebacteriaceae</taxon>
        <taxon>Corynebacterium</taxon>
    </lineage>
</organism>
<proteinExistence type="predicted"/>
<evidence type="ECO:0000256" key="1">
    <source>
        <dbReference type="SAM" id="Phobius"/>
    </source>
</evidence>
<feature type="transmembrane region" description="Helical" evidence="1">
    <location>
        <begin position="6"/>
        <end position="30"/>
    </location>
</feature>
<evidence type="ECO:0000313" key="3">
    <source>
        <dbReference type="Proteomes" id="UP001139207"/>
    </source>
</evidence>